<evidence type="ECO:0000256" key="2">
    <source>
        <dbReference type="ARBA" id="ARBA00022448"/>
    </source>
</evidence>
<accession>C7M380</accession>
<evidence type="ECO:0000256" key="5">
    <source>
        <dbReference type="ARBA" id="ARBA00022970"/>
    </source>
</evidence>
<dbReference type="PANTHER" id="PTHR11795">
    <property type="entry name" value="BRANCHED-CHAIN AMINO ACID TRANSPORT SYSTEM PERMEASE PROTEIN LIVH"/>
    <property type="match status" value="1"/>
</dbReference>
<evidence type="ECO:0000256" key="4">
    <source>
        <dbReference type="ARBA" id="ARBA00022692"/>
    </source>
</evidence>
<reference evidence="10 11" key="1">
    <citation type="journal article" date="2009" name="Stand. Genomic Sci.">
        <title>Complete genome sequence of Acidimicrobium ferrooxidans type strain (ICP).</title>
        <authorList>
            <person name="Clum A."/>
            <person name="Nolan M."/>
            <person name="Lang E."/>
            <person name="Glavina Del Rio T."/>
            <person name="Tice H."/>
            <person name="Copeland A."/>
            <person name="Cheng J.F."/>
            <person name="Lucas S."/>
            <person name="Chen F."/>
            <person name="Bruce D."/>
            <person name="Goodwin L."/>
            <person name="Pitluck S."/>
            <person name="Ivanova N."/>
            <person name="Mavrommatis K."/>
            <person name="Mikhailova N."/>
            <person name="Pati A."/>
            <person name="Chen A."/>
            <person name="Palaniappan K."/>
            <person name="Goker M."/>
            <person name="Spring S."/>
            <person name="Land M."/>
            <person name="Hauser L."/>
            <person name="Chang Y.J."/>
            <person name="Jeffries C.C."/>
            <person name="Chain P."/>
            <person name="Bristow J."/>
            <person name="Eisen J.A."/>
            <person name="Markowitz V."/>
            <person name="Hugenholtz P."/>
            <person name="Kyrpides N.C."/>
            <person name="Klenk H.P."/>
            <person name="Lapidus A."/>
        </authorList>
    </citation>
    <scope>NUCLEOTIDE SEQUENCE [LARGE SCALE GENOMIC DNA]</scope>
    <source>
        <strain evidence="11">DSM 10331 / JCM 15462 / NBRC 103882 / ICP</strain>
    </source>
</reference>
<keyword evidence="7 9" id="KW-0472">Membrane</keyword>
<dbReference type="EMBL" id="CP001631">
    <property type="protein sequence ID" value="ACU53474.1"/>
    <property type="molecule type" value="Genomic_DNA"/>
</dbReference>
<name>C7M380_ACIFD</name>
<gene>
    <name evidence="10" type="ordered locus">Afer_0507</name>
</gene>
<feature type="transmembrane region" description="Helical" evidence="9">
    <location>
        <begin position="95"/>
        <end position="116"/>
    </location>
</feature>
<dbReference type="GO" id="GO:0005886">
    <property type="term" value="C:plasma membrane"/>
    <property type="evidence" value="ECO:0007669"/>
    <property type="project" value="UniProtKB-SubCell"/>
</dbReference>
<evidence type="ECO:0000313" key="10">
    <source>
        <dbReference type="EMBL" id="ACU53474.1"/>
    </source>
</evidence>
<feature type="transmembrane region" description="Helical" evidence="9">
    <location>
        <begin position="217"/>
        <end position="236"/>
    </location>
</feature>
<keyword evidence="2" id="KW-0813">Transport</keyword>
<evidence type="ECO:0000256" key="6">
    <source>
        <dbReference type="ARBA" id="ARBA00022989"/>
    </source>
</evidence>
<keyword evidence="6 9" id="KW-1133">Transmembrane helix</keyword>
<evidence type="ECO:0000256" key="7">
    <source>
        <dbReference type="ARBA" id="ARBA00023136"/>
    </source>
</evidence>
<keyword evidence="5" id="KW-0029">Amino-acid transport</keyword>
<dbReference type="KEGG" id="afo:Afer_0507"/>
<dbReference type="STRING" id="525909.Afer_0507"/>
<feature type="transmembrane region" description="Helical" evidence="9">
    <location>
        <begin position="6"/>
        <end position="27"/>
    </location>
</feature>
<dbReference type="AlphaFoldDB" id="C7M380"/>
<comment type="subcellular location">
    <subcellularLocation>
        <location evidence="1">Cell membrane</location>
        <topology evidence="1">Multi-pass membrane protein</topology>
    </subcellularLocation>
</comment>
<keyword evidence="3" id="KW-1003">Cell membrane</keyword>
<dbReference type="eggNOG" id="COG0559">
    <property type="taxonomic scope" value="Bacteria"/>
</dbReference>
<dbReference type="CDD" id="cd06582">
    <property type="entry name" value="TM_PBP1_LivH_like"/>
    <property type="match status" value="1"/>
</dbReference>
<keyword evidence="11" id="KW-1185">Reference proteome</keyword>
<dbReference type="InterPro" id="IPR001851">
    <property type="entry name" value="ABC_transp_permease"/>
</dbReference>
<dbReference type="Pfam" id="PF02653">
    <property type="entry name" value="BPD_transp_2"/>
    <property type="match status" value="1"/>
</dbReference>
<comment type="similarity">
    <text evidence="8">Belongs to the binding-protein-dependent transport system permease family. LivHM subfamily.</text>
</comment>
<protein>
    <submittedName>
        <fullName evidence="10">Inner-membrane translocator</fullName>
    </submittedName>
</protein>
<dbReference type="GO" id="GO:0006865">
    <property type="term" value="P:amino acid transport"/>
    <property type="evidence" value="ECO:0007669"/>
    <property type="project" value="UniProtKB-KW"/>
</dbReference>
<evidence type="ECO:0000256" key="9">
    <source>
        <dbReference type="SAM" id="Phobius"/>
    </source>
</evidence>
<dbReference type="RefSeq" id="WP_015797973.1">
    <property type="nucleotide sequence ID" value="NC_013124.1"/>
</dbReference>
<dbReference type="HOGENOM" id="CLU_039929_1_0_11"/>
<feature type="transmembrane region" description="Helical" evidence="9">
    <location>
        <begin position="243"/>
        <end position="264"/>
    </location>
</feature>
<feature type="transmembrane region" description="Helical" evidence="9">
    <location>
        <begin position="59"/>
        <end position="83"/>
    </location>
</feature>
<dbReference type="Proteomes" id="UP000000771">
    <property type="component" value="Chromosome"/>
</dbReference>
<feature type="transmembrane region" description="Helical" evidence="9">
    <location>
        <begin position="192"/>
        <end position="211"/>
    </location>
</feature>
<dbReference type="OrthoDB" id="9807115at2"/>
<dbReference type="InterPro" id="IPR052157">
    <property type="entry name" value="BCAA_transport_permease"/>
</dbReference>
<dbReference type="PANTHER" id="PTHR11795:SF449">
    <property type="entry name" value="BRANCHED-CHAIN AMINO ACID TRANSPORT PERMEASE PROTEIN LIVH-RELATED"/>
    <property type="match status" value="1"/>
</dbReference>
<evidence type="ECO:0000256" key="8">
    <source>
        <dbReference type="ARBA" id="ARBA00037998"/>
    </source>
</evidence>
<evidence type="ECO:0000256" key="3">
    <source>
        <dbReference type="ARBA" id="ARBA00022475"/>
    </source>
</evidence>
<evidence type="ECO:0000313" key="11">
    <source>
        <dbReference type="Proteomes" id="UP000000771"/>
    </source>
</evidence>
<feature type="transmembrane region" description="Helical" evidence="9">
    <location>
        <begin position="34"/>
        <end position="53"/>
    </location>
</feature>
<organism evidence="10 11">
    <name type="scientific">Acidimicrobium ferrooxidans (strain DSM 10331 / JCM 15462 / NBRC 103882 / ICP)</name>
    <dbReference type="NCBI Taxonomy" id="525909"/>
    <lineage>
        <taxon>Bacteria</taxon>
        <taxon>Bacillati</taxon>
        <taxon>Actinomycetota</taxon>
        <taxon>Acidimicrobiia</taxon>
        <taxon>Acidimicrobiales</taxon>
        <taxon>Acidimicrobiaceae</taxon>
        <taxon>Acidimicrobium</taxon>
    </lineage>
</organism>
<proteinExistence type="inferred from homology"/>
<evidence type="ECO:0000256" key="1">
    <source>
        <dbReference type="ARBA" id="ARBA00004651"/>
    </source>
</evidence>
<feature type="transmembrane region" description="Helical" evidence="9">
    <location>
        <begin position="136"/>
        <end position="160"/>
    </location>
</feature>
<dbReference type="GO" id="GO:0022857">
    <property type="term" value="F:transmembrane transporter activity"/>
    <property type="evidence" value="ECO:0007669"/>
    <property type="project" value="InterPro"/>
</dbReference>
<keyword evidence="4 9" id="KW-0812">Transmembrane</keyword>
<sequence length="291" mass="30129">MSLFLLTLGFGIVTSAVLALAAVGLSLQFGVTNYVNFAYGAYLAVGMFVTYTASVGLHLPFWLGGLVGVIASGLAAVAVDVAVLEPFVRRGTSGFFLLIVTFGLSLILLNLVQAIWGVGFDRYPIAAGNPLHLGPFSLTAAQIGVVIVAAVVMVGVHLLLTRTRLGMAMRAMSDNAPLAAASGIDTRRTTRWTWFLSGALAGLGGITLALNTVEFQAFTGNTFLFVIFAAVILGGIGKIYGAMVGALVIGLAISLSTLVISAAYSLDVAFLVLVLTLLIRPQGIFATAGKA</sequence>